<dbReference type="PANTHER" id="PTHR12526">
    <property type="entry name" value="GLYCOSYLTRANSFERASE"/>
    <property type="match status" value="1"/>
</dbReference>
<dbReference type="InterPro" id="IPR028098">
    <property type="entry name" value="Glyco_trans_4-like_N"/>
</dbReference>
<dbReference type="Pfam" id="PF00534">
    <property type="entry name" value="Glycos_transf_1"/>
    <property type="match status" value="1"/>
</dbReference>
<dbReference type="OrthoDB" id="7560678at2"/>
<name>A0A2M9R532_9FLAO</name>
<keyword evidence="4" id="KW-1185">Reference proteome</keyword>
<accession>A0A2M9R532</accession>
<dbReference type="CDD" id="cd03801">
    <property type="entry name" value="GT4_PimA-like"/>
    <property type="match status" value="1"/>
</dbReference>
<dbReference type="Proteomes" id="UP000231960">
    <property type="component" value="Unassembled WGS sequence"/>
</dbReference>
<dbReference type="InterPro" id="IPR001296">
    <property type="entry name" value="Glyco_trans_1"/>
</dbReference>
<dbReference type="SUPFAM" id="SSF53756">
    <property type="entry name" value="UDP-Glycosyltransferase/glycogen phosphorylase"/>
    <property type="match status" value="1"/>
</dbReference>
<proteinExistence type="predicted"/>
<organism evidence="3 4">
    <name type="scientific">Avrilella dinanensis</name>
    <dbReference type="NCBI Taxonomy" id="2008672"/>
    <lineage>
        <taxon>Bacteria</taxon>
        <taxon>Pseudomonadati</taxon>
        <taxon>Bacteroidota</taxon>
        <taxon>Flavobacteriia</taxon>
        <taxon>Flavobacteriales</taxon>
        <taxon>Flavobacteriaceae</taxon>
        <taxon>Avrilella</taxon>
    </lineage>
</organism>
<evidence type="ECO:0000313" key="4">
    <source>
        <dbReference type="Proteomes" id="UP000231960"/>
    </source>
</evidence>
<dbReference type="Pfam" id="PF13439">
    <property type="entry name" value="Glyco_transf_4"/>
    <property type="match status" value="1"/>
</dbReference>
<dbReference type="GO" id="GO:0016757">
    <property type="term" value="F:glycosyltransferase activity"/>
    <property type="evidence" value="ECO:0007669"/>
    <property type="project" value="InterPro"/>
</dbReference>
<feature type="domain" description="Glycosyl transferase family 1" evidence="1">
    <location>
        <begin position="183"/>
        <end position="331"/>
    </location>
</feature>
<protein>
    <recommendedName>
        <fullName evidence="5">Glycosyl transferase</fullName>
    </recommendedName>
</protein>
<sequence>MRILHIINSLNTGGAEKLIVDTLLLYNKKNIKADLLLLKKSDTILYKQIGEENLNIFSIDAKSYYNFSNIFKLKKYIGKYDIIHAHLFPTVYLLALCRFLFYPKKIIIYTEHSTNNKRRDKFYFKWIEKFIYSQYNKIICISKGTEIKLIKHLGNSCKNKLITIDNGVNLSVFNANELQADIRNKEKIVLTQVSSFRYPKDQDTIIRSLKLLPENVIVQLAGSGPRLDECKKLAEQLNLQDRVIFLGQRSDIPEILYHTDICIMSSFYEGLSLSSVEAMACKKPIVASNVEGLKEVIEGFGILFEAGNEKELATEILRLINDNVYYNQVAELCYKRSKDYDINIMVSNYIAVYKNELINKL</sequence>
<gene>
    <name evidence="3" type="ORF">CDL10_04500</name>
</gene>
<evidence type="ECO:0008006" key="5">
    <source>
        <dbReference type="Google" id="ProtNLM"/>
    </source>
</evidence>
<dbReference type="PANTHER" id="PTHR12526:SF630">
    <property type="entry name" value="GLYCOSYLTRANSFERASE"/>
    <property type="match status" value="1"/>
</dbReference>
<evidence type="ECO:0000313" key="3">
    <source>
        <dbReference type="EMBL" id="PJR03865.1"/>
    </source>
</evidence>
<evidence type="ECO:0000259" key="1">
    <source>
        <dbReference type="Pfam" id="PF00534"/>
    </source>
</evidence>
<feature type="domain" description="Glycosyltransferase subfamily 4-like N-terminal" evidence="2">
    <location>
        <begin position="13"/>
        <end position="171"/>
    </location>
</feature>
<dbReference type="RefSeq" id="WP_100677432.1">
    <property type="nucleotide sequence ID" value="NZ_NIPO01000001.1"/>
</dbReference>
<dbReference type="AlphaFoldDB" id="A0A2M9R532"/>
<comment type="caution">
    <text evidence="3">The sequence shown here is derived from an EMBL/GenBank/DDBJ whole genome shotgun (WGS) entry which is preliminary data.</text>
</comment>
<evidence type="ECO:0000259" key="2">
    <source>
        <dbReference type="Pfam" id="PF13439"/>
    </source>
</evidence>
<dbReference type="EMBL" id="NIPO01000001">
    <property type="protein sequence ID" value="PJR03865.1"/>
    <property type="molecule type" value="Genomic_DNA"/>
</dbReference>
<reference evidence="3 4" key="1">
    <citation type="submission" date="2017-06" db="EMBL/GenBank/DDBJ databases">
        <title>Description of Avrilella dinanensis gen. nov. sp. nov.</title>
        <authorList>
            <person name="Leyer C."/>
            <person name="Sassi M."/>
            <person name="Minet J."/>
            <person name="Kayal S."/>
            <person name="Cattoir V."/>
        </authorList>
    </citation>
    <scope>NUCLEOTIDE SEQUENCE [LARGE SCALE GENOMIC DNA]</scope>
    <source>
        <strain evidence="3 4">UR159</strain>
    </source>
</reference>
<dbReference type="Gene3D" id="3.40.50.2000">
    <property type="entry name" value="Glycogen Phosphorylase B"/>
    <property type="match status" value="2"/>
</dbReference>